<evidence type="ECO:0000313" key="2">
    <source>
        <dbReference type="Proteomes" id="UP000784294"/>
    </source>
</evidence>
<dbReference type="Proteomes" id="UP000784294">
    <property type="component" value="Unassembled WGS sequence"/>
</dbReference>
<dbReference type="EMBL" id="CAAALY010066527">
    <property type="protein sequence ID" value="VEL24215.1"/>
    <property type="molecule type" value="Genomic_DNA"/>
</dbReference>
<comment type="caution">
    <text evidence="1">The sequence shown here is derived from an EMBL/GenBank/DDBJ whole genome shotgun (WGS) entry which is preliminary data.</text>
</comment>
<dbReference type="AlphaFoldDB" id="A0A3S5A083"/>
<name>A0A3S5A083_9PLAT</name>
<proteinExistence type="predicted"/>
<accession>A0A3S5A083</accession>
<keyword evidence="2" id="KW-1185">Reference proteome</keyword>
<organism evidence="1 2">
    <name type="scientific">Protopolystoma xenopodis</name>
    <dbReference type="NCBI Taxonomy" id="117903"/>
    <lineage>
        <taxon>Eukaryota</taxon>
        <taxon>Metazoa</taxon>
        <taxon>Spiralia</taxon>
        <taxon>Lophotrochozoa</taxon>
        <taxon>Platyhelminthes</taxon>
        <taxon>Monogenea</taxon>
        <taxon>Polyopisthocotylea</taxon>
        <taxon>Polystomatidea</taxon>
        <taxon>Polystomatidae</taxon>
        <taxon>Protopolystoma</taxon>
    </lineage>
</organism>
<gene>
    <name evidence="1" type="ORF">PXEA_LOCUS17655</name>
</gene>
<reference evidence="1" key="1">
    <citation type="submission" date="2018-11" db="EMBL/GenBank/DDBJ databases">
        <authorList>
            <consortium name="Pathogen Informatics"/>
        </authorList>
    </citation>
    <scope>NUCLEOTIDE SEQUENCE</scope>
</reference>
<protein>
    <submittedName>
        <fullName evidence="1">Uncharacterized protein</fullName>
    </submittedName>
</protein>
<sequence>MASVYAAPQFLLELPDLASGFPGDLTKVPLLSFTPFRLHLPTYCQPSDSFCDSDQQSLIRLATSSGSIQFARLLILANSAASNLQMVQASITSIILDSVILFGSCSLPSKSNLLFYLDFFLTNILTQICLS</sequence>
<evidence type="ECO:0000313" key="1">
    <source>
        <dbReference type="EMBL" id="VEL24215.1"/>
    </source>
</evidence>